<reference evidence="6" key="1">
    <citation type="submission" date="2018-10" db="EMBL/GenBank/DDBJ databases">
        <title>Fifty Aureobasidium pullulans genomes reveal a recombining polyextremotolerant generalist.</title>
        <authorList>
            <person name="Gostincar C."/>
            <person name="Turk M."/>
            <person name="Zajc J."/>
            <person name="Gunde-Cimerman N."/>
        </authorList>
    </citation>
    <scope>NUCLEOTIDE SEQUENCE [LARGE SCALE GENOMIC DNA]</scope>
    <source>
        <strain evidence="6">EXF-10085</strain>
    </source>
</reference>
<dbReference type="SUPFAM" id="SSF52151">
    <property type="entry name" value="FabD/lysophospholipase-like"/>
    <property type="match status" value="1"/>
</dbReference>
<proteinExistence type="predicted"/>
<dbReference type="AlphaFoldDB" id="A0A4S9CZ04"/>
<dbReference type="Gene3D" id="3.40.1090.10">
    <property type="entry name" value="Cytosolic phospholipase A2 catalytic domain"/>
    <property type="match status" value="1"/>
</dbReference>
<comment type="caution">
    <text evidence="6">The sequence shown here is derived from an EMBL/GenBank/DDBJ whole genome shotgun (WGS) entry which is preliminary data.</text>
</comment>
<dbReference type="InterPro" id="IPR002641">
    <property type="entry name" value="PNPLA_dom"/>
</dbReference>
<protein>
    <submittedName>
        <fullName evidence="6">Phospholipase, patatin family protein</fullName>
    </submittedName>
</protein>
<dbReference type="PANTHER" id="PTHR24185">
    <property type="entry name" value="CALCIUM-INDEPENDENT PHOSPHOLIPASE A2-GAMMA"/>
    <property type="match status" value="1"/>
</dbReference>
<feature type="domain" description="PNPLA" evidence="5">
    <location>
        <begin position="9"/>
        <end position="206"/>
    </location>
</feature>
<dbReference type="EMBL" id="QZAS01000011">
    <property type="protein sequence ID" value="THX12895.1"/>
    <property type="molecule type" value="Genomic_DNA"/>
</dbReference>
<feature type="short sequence motif" description="GXSXG" evidence="4">
    <location>
        <begin position="49"/>
        <end position="53"/>
    </location>
</feature>
<evidence type="ECO:0000256" key="3">
    <source>
        <dbReference type="ARBA" id="ARBA00023098"/>
    </source>
</evidence>
<keyword evidence="1 4" id="KW-0378">Hydrolase</keyword>
<evidence type="ECO:0000259" key="5">
    <source>
        <dbReference type="PROSITE" id="PS51635"/>
    </source>
</evidence>
<dbReference type="GO" id="GO:0019369">
    <property type="term" value="P:arachidonate metabolic process"/>
    <property type="evidence" value="ECO:0007669"/>
    <property type="project" value="TreeGrafter"/>
</dbReference>
<feature type="active site" description="Nucleophile" evidence="4">
    <location>
        <position position="51"/>
    </location>
</feature>
<feature type="short sequence motif" description="GXGXXG" evidence="4">
    <location>
        <begin position="13"/>
        <end position="18"/>
    </location>
</feature>
<dbReference type="InterPro" id="IPR016035">
    <property type="entry name" value="Acyl_Trfase/lysoPLipase"/>
</dbReference>
<dbReference type="PANTHER" id="PTHR24185:SF1">
    <property type="entry name" value="CALCIUM-INDEPENDENT PHOSPHOLIPASE A2-GAMMA"/>
    <property type="match status" value="1"/>
</dbReference>
<dbReference type="GO" id="GO:0046486">
    <property type="term" value="P:glycerolipid metabolic process"/>
    <property type="evidence" value="ECO:0007669"/>
    <property type="project" value="UniProtKB-ARBA"/>
</dbReference>
<dbReference type="GO" id="GO:0016042">
    <property type="term" value="P:lipid catabolic process"/>
    <property type="evidence" value="ECO:0007669"/>
    <property type="project" value="UniProtKB-UniRule"/>
</dbReference>
<sequence>MPGRDLNLLSLDGGGVRGLSSLYILQRIMNAIDPDDPPKPCDYFDIIGGTSTGGLIAIMLGRLDMSVDECIKAYTELSEKVFQKKHRIPADIKGNLKERYDSKILEQAIKKVIKDRGLDEDTLLKDPQGTKVFVCCTSGETQQTYLLRSWHTSRGDPDLYRTVRIWEAARATSAASSFFDAISIGDPKQRFLDGGTGANNPVQHVWNEAADLLTSEQSLSENLGCLLSIGTGQSGYKPFEDSLVGIGKTLLGIATETEVSANMFHQAQSRLFERKFCFRFNVPRGLGEIGLAEVEQIATIKSMTADHLQSEVAQSCLRSCVERMRQRQCMSEFM</sequence>
<keyword evidence="2 4" id="KW-0442">Lipid degradation</keyword>
<keyword evidence="3 4" id="KW-0443">Lipid metabolism</keyword>
<feature type="short sequence motif" description="DGA/G" evidence="4">
    <location>
        <begin position="193"/>
        <end position="195"/>
    </location>
</feature>
<evidence type="ECO:0000256" key="2">
    <source>
        <dbReference type="ARBA" id="ARBA00022963"/>
    </source>
</evidence>
<gene>
    <name evidence="6" type="ORF">D6D13_04065</name>
</gene>
<evidence type="ECO:0000256" key="4">
    <source>
        <dbReference type="PROSITE-ProRule" id="PRU01161"/>
    </source>
</evidence>
<feature type="active site" description="Proton acceptor" evidence="4">
    <location>
        <position position="193"/>
    </location>
</feature>
<dbReference type="GO" id="GO:0047499">
    <property type="term" value="F:calcium-independent phospholipase A2 activity"/>
    <property type="evidence" value="ECO:0007669"/>
    <property type="project" value="TreeGrafter"/>
</dbReference>
<dbReference type="Pfam" id="PF01734">
    <property type="entry name" value="Patatin"/>
    <property type="match status" value="1"/>
</dbReference>
<organism evidence="6">
    <name type="scientific">Aureobasidium pullulans</name>
    <name type="common">Black yeast</name>
    <name type="synonym">Pullularia pullulans</name>
    <dbReference type="NCBI Taxonomy" id="5580"/>
    <lineage>
        <taxon>Eukaryota</taxon>
        <taxon>Fungi</taxon>
        <taxon>Dikarya</taxon>
        <taxon>Ascomycota</taxon>
        <taxon>Pezizomycotina</taxon>
        <taxon>Dothideomycetes</taxon>
        <taxon>Dothideomycetidae</taxon>
        <taxon>Dothideales</taxon>
        <taxon>Saccotheciaceae</taxon>
        <taxon>Aureobasidium</taxon>
    </lineage>
</organism>
<evidence type="ECO:0000256" key="1">
    <source>
        <dbReference type="ARBA" id="ARBA00022801"/>
    </source>
</evidence>
<dbReference type="GO" id="GO:0016020">
    <property type="term" value="C:membrane"/>
    <property type="evidence" value="ECO:0007669"/>
    <property type="project" value="TreeGrafter"/>
</dbReference>
<accession>A0A4S9CZ04</accession>
<evidence type="ECO:0000313" key="6">
    <source>
        <dbReference type="EMBL" id="THX12895.1"/>
    </source>
</evidence>
<dbReference type="PROSITE" id="PS51635">
    <property type="entry name" value="PNPLA"/>
    <property type="match status" value="1"/>
</dbReference>
<dbReference type="CDD" id="cd07216">
    <property type="entry name" value="Pat17_PNPLA8_PNPLA9_like3"/>
    <property type="match status" value="1"/>
</dbReference>
<name>A0A4S9CZ04_AURPU</name>